<dbReference type="OrthoDB" id="3788717at2"/>
<sequence>MLLKKTFNWLKSFVFGKSRKQKPKYIYKIVKELPFSPKNNVFYIEGDEKNNDYWYALMICPCGCKQKLTLNLIDDVRPCWSVNFENNIVSVSPSIWRTKNCKSHFWLKRGIVDWV</sequence>
<evidence type="ECO:0000313" key="1">
    <source>
        <dbReference type="EMBL" id="PQJ76549.1"/>
    </source>
</evidence>
<accession>A0A2S7WG03</accession>
<gene>
    <name evidence="1" type="ORF">BTO16_11655</name>
</gene>
<organism evidence="1 2">
    <name type="scientific">Polaribacter glomeratus</name>
    <dbReference type="NCBI Taxonomy" id="102"/>
    <lineage>
        <taxon>Bacteria</taxon>
        <taxon>Pseudomonadati</taxon>
        <taxon>Bacteroidota</taxon>
        <taxon>Flavobacteriia</taxon>
        <taxon>Flavobacteriales</taxon>
        <taxon>Flavobacteriaceae</taxon>
    </lineage>
</organism>
<dbReference type="Pfam" id="PF20137">
    <property type="entry name" value="BubE"/>
    <property type="match status" value="1"/>
</dbReference>
<name>A0A2S7WG03_9FLAO</name>
<reference evidence="1 2" key="1">
    <citation type="submission" date="2016-12" db="EMBL/GenBank/DDBJ databases">
        <title>Trade-off between light-utilization and light-protection in marine flavobacteria.</title>
        <authorList>
            <person name="Kumagai Y."/>
            <person name="Yoshizawa S."/>
            <person name="Kogure K."/>
            <person name="Iwasaki W."/>
        </authorList>
    </citation>
    <scope>NUCLEOTIDE SEQUENCE [LARGE SCALE GENOMIC DNA]</scope>
    <source>
        <strain evidence="1 2">ATCC 43844</strain>
    </source>
</reference>
<protein>
    <submittedName>
        <fullName evidence="1">Uncharacterized protein</fullName>
    </submittedName>
</protein>
<dbReference type="RefSeq" id="WP_105021861.1">
    <property type="nucleotide sequence ID" value="NZ_MSCM01000002.1"/>
</dbReference>
<dbReference type="AlphaFoldDB" id="A0A2S7WG03"/>
<comment type="caution">
    <text evidence="1">The sequence shown here is derived from an EMBL/GenBank/DDBJ whole genome shotgun (WGS) entry which is preliminary data.</text>
</comment>
<keyword evidence="2" id="KW-1185">Reference proteome</keyword>
<proteinExistence type="predicted"/>
<dbReference type="EMBL" id="MSCM01000002">
    <property type="protein sequence ID" value="PQJ76549.1"/>
    <property type="molecule type" value="Genomic_DNA"/>
</dbReference>
<dbReference type="InterPro" id="IPR045384">
    <property type="entry name" value="DUF6527"/>
</dbReference>
<evidence type="ECO:0000313" key="2">
    <source>
        <dbReference type="Proteomes" id="UP000239068"/>
    </source>
</evidence>
<dbReference type="Proteomes" id="UP000239068">
    <property type="component" value="Unassembled WGS sequence"/>
</dbReference>